<evidence type="ECO:0000313" key="3">
    <source>
        <dbReference type="EMBL" id="GAJ46712.1"/>
    </source>
</evidence>
<keyword evidence="2" id="KW-1133">Transmembrane helix</keyword>
<comment type="caution">
    <text evidence="3">The sequence shown here is derived from an EMBL/GenBank/DDBJ whole genome shotgun (WGS) entry which is preliminary data.</text>
</comment>
<dbReference type="AlphaFoldDB" id="A0A023E0W1"/>
<protein>
    <submittedName>
        <fullName evidence="3">Transport protein TonB</fullName>
    </submittedName>
</protein>
<feature type="compositionally biased region" description="Basic and acidic residues" evidence="1">
    <location>
        <begin position="58"/>
        <end position="77"/>
    </location>
</feature>
<feature type="compositionally biased region" description="Basic and acidic residues" evidence="1">
    <location>
        <begin position="92"/>
        <end position="105"/>
    </location>
</feature>
<dbReference type="STRING" id="1427503.HE1_01051"/>
<keyword evidence="2" id="KW-0472">Membrane</keyword>
<evidence type="ECO:0000256" key="1">
    <source>
        <dbReference type="SAM" id="MobiDB-lite"/>
    </source>
</evidence>
<evidence type="ECO:0000313" key="4">
    <source>
        <dbReference type="Proteomes" id="UP000024842"/>
    </source>
</evidence>
<dbReference type="EMBL" id="BAUP01000130">
    <property type="protein sequence ID" value="GAJ46712.1"/>
    <property type="molecule type" value="Genomic_DNA"/>
</dbReference>
<name>A0A023E0W1_9PROT</name>
<dbReference type="OrthoDB" id="7161229at2"/>
<keyword evidence="4" id="KW-1185">Reference proteome</keyword>
<accession>A0A023E0W1</accession>
<evidence type="ECO:0000256" key="2">
    <source>
        <dbReference type="SAM" id="Phobius"/>
    </source>
</evidence>
<reference evidence="3 4" key="1">
    <citation type="journal article" date="2014" name="FEMS Microbiol. Lett.">
        <title>Draft genome sequences of three Holospora species (Holospora obtusa, Holospora undulata, and Holospora elegans), endonuclear symbiotic bacteria of the ciliate Paramecium caudatum.</title>
        <authorList>
            <person name="Dohra H."/>
            <person name="Tanaka K."/>
            <person name="Suzuki T."/>
            <person name="Fujishima M."/>
            <person name="Suzuki H."/>
        </authorList>
    </citation>
    <scope>NUCLEOTIDE SEQUENCE [LARGE SCALE GENOMIC DNA]</scope>
    <source>
        <strain evidence="3 4">E1</strain>
    </source>
</reference>
<feature type="compositionally biased region" description="Basic residues" evidence="1">
    <location>
        <begin position="106"/>
        <end position="127"/>
    </location>
</feature>
<sequence length="139" mass="15641">MRALNWIISLGFHGLIGIGIFFGNRFSKIELPEQTAPCNIPLDIQNFASVSRAPKSKPKSEKVREQKKSKSIAKDIEASPDQAENPPSFDEVLDHLEEKNKESEIKKKKKSSSSSKKQKKRVRKKVQKAGGAKKTFTVY</sequence>
<proteinExistence type="predicted"/>
<dbReference type="Proteomes" id="UP000024842">
    <property type="component" value="Unassembled WGS sequence"/>
</dbReference>
<keyword evidence="2" id="KW-0812">Transmembrane</keyword>
<gene>
    <name evidence="3" type="ORF">HE1_01051</name>
</gene>
<feature type="transmembrane region" description="Helical" evidence="2">
    <location>
        <begin position="6"/>
        <end position="23"/>
    </location>
</feature>
<organism evidence="3 4">
    <name type="scientific">Holospora elegans E1</name>
    <dbReference type="NCBI Taxonomy" id="1427503"/>
    <lineage>
        <taxon>Bacteria</taxon>
        <taxon>Pseudomonadati</taxon>
        <taxon>Pseudomonadota</taxon>
        <taxon>Alphaproteobacteria</taxon>
        <taxon>Holosporales</taxon>
        <taxon>Holosporaceae</taxon>
        <taxon>Holospora</taxon>
    </lineage>
</organism>
<feature type="region of interest" description="Disordered" evidence="1">
    <location>
        <begin position="50"/>
        <end position="139"/>
    </location>
</feature>
<dbReference type="RefSeq" id="WP_035545506.1">
    <property type="nucleotide sequence ID" value="NZ_BAUP01000130.1"/>
</dbReference>